<feature type="transmembrane region" description="Helical" evidence="9">
    <location>
        <begin position="498"/>
        <end position="517"/>
    </location>
</feature>
<dbReference type="InterPro" id="IPR004563">
    <property type="entry name" value="Apolipo_AcylTrfase"/>
</dbReference>
<reference evidence="11" key="2">
    <citation type="submission" date="2020-09" db="EMBL/GenBank/DDBJ databases">
        <authorList>
            <person name="Sun Q."/>
            <person name="Ohkuma M."/>
        </authorList>
    </citation>
    <scope>NUCLEOTIDE SEQUENCE</scope>
    <source>
        <strain evidence="11">JCM 30804</strain>
    </source>
</reference>
<keyword evidence="5 9" id="KW-0812">Transmembrane</keyword>
<keyword evidence="8 9" id="KW-0012">Acyltransferase</keyword>
<dbReference type="GO" id="GO:0005886">
    <property type="term" value="C:plasma membrane"/>
    <property type="evidence" value="ECO:0007669"/>
    <property type="project" value="UniProtKB-SubCell"/>
</dbReference>
<feature type="transmembrane region" description="Helical" evidence="9">
    <location>
        <begin position="56"/>
        <end position="77"/>
    </location>
</feature>
<dbReference type="InterPro" id="IPR036526">
    <property type="entry name" value="C-N_Hydrolase_sf"/>
</dbReference>
<evidence type="ECO:0000256" key="7">
    <source>
        <dbReference type="ARBA" id="ARBA00023136"/>
    </source>
</evidence>
<comment type="caution">
    <text evidence="9">Lacks conserved residue(s) required for the propagation of feature annotation.</text>
</comment>
<dbReference type="EC" id="2.3.1.269" evidence="9"/>
<dbReference type="PROSITE" id="PS50263">
    <property type="entry name" value="CN_HYDROLASE"/>
    <property type="match status" value="1"/>
</dbReference>
<comment type="catalytic activity">
    <reaction evidence="9">
        <text>N-terminal S-1,2-diacyl-sn-glyceryl-L-cysteinyl-[lipoprotein] + a glycerophospholipid = N-acyl-S-1,2-diacyl-sn-glyceryl-L-cysteinyl-[lipoprotein] + a 2-acyl-sn-glycero-3-phospholipid + H(+)</text>
        <dbReference type="Rhea" id="RHEA:48228"/>
        <dbReference type="Rhea" id="RHEA-COMP:14681"/>
        <dbReference type="Rhea" id="RHEA-COMP:14684"/>
        <dbReference type="ChEBI" id="CHEBI:15378"/>
        <dbReference type="ChEBI" id="CHEBI:136912"/>
        <dbReference type="ChEBI" id="CHEBI:140656"/>
        <dbReference type="ChEBI" id="CHEBI:140657"/>
        <dbReference type="ChEBI" id="CHEBI:140660"/>
        <dbReference type="EC" id="2.3.1.269"/>
    </reaction>
</comment>
<dbReference type="Pfam" id="PF00795">
    <property type="entry name" value="CN_hydrolase"/>
    <property type="match status" value="1"/>
</dbReference>
<evidence type="ECO:0000256" key="6">
    <source>
        <dbReference type="ARBA" id="ARBA00022989"/>
    </source>
</evidence>
<organism evidence="11 12">
    <name type="scientific">Shewanella gelidii</name>
    <dbReference type="NCBI Taxonomy" id="1642821"/>
    <lineage>
        <taxon>Bacteria</taxon>
        <taxon>Pseudomonadati</taxon>
        <taxon>Pseudomonadota</taxon>
        <taxon>Gammaproteobacteria</taxon>
        <taxon>Alteromonadales</taxon>
        <taxon>Shewanellaceae</taxon>
        <taxon>Shewanella</taxon>
    </lineage>
</organism>
<name>A0A917N6Y2_9GAMM</name>
<evidence type="ECO:0000256" key="2">
    <source>
        <dbReference type="ARBA" id="ARBA00010065"/>
    </source>
</evidence>
<dbReference type="NCBIfam" id="TIGR00546">
    <property type="entry name" value="lnt"/>
    <property type="match status" value="1"/>
</dbReference>
<sequence length="526" mass="58304">MSKINLTSWWRLAAAFTAGASTALAFAPYQIWPIYLLAVAVTLHLSHGLSPKQAFLHWLSFGFGCFAVGISWVHVVMDRFGGMPIVVSVLLMALLAMYLAIYPALAGYLFARLAPRKCAPSSYQVLFLFPSIWVVTEWLRGWVLTGFPWLWAGYSFTNSPLQPLASLVGALGLSFIGITLAGAVSLIFQKRLLPALGVSIALIGAVYIHPFIGQIQTTGKTISAALVQGNVAQNMKWEPEALWPTMLKYMDLSREHLDADLLLWPEAAIPAPEHFVGEFLDNASQVANLNDNAIITGIIRQENDEFYNALVVLGNYNHKRQAQADYRAPFDRTDIENRDNLYDKNHLLVVGEFVPFEDLLRPLAPFFNLPMSSFNRGNYQQPNLRAAGLKVAPAICYEIAFPEQLRANVHHDTDLLVTVSNDAWFGASNGPLQHMEIAQMRAVELGRPLLRATNTGVTAVVDHQGKILSSLPQFEAGVLRQEVELVSGKTWFTKFGQWPVLLLSMLLMMIAIIAQLISTKSTIRAQ</sequence>
<dbReference type="Pfam" id="PF20154">
    <property type="entry name" value="LNT_N"/>
    <property type="match status" value="1"/>
</dbReference>
<keyword evidence="6 9" id="KW-1133">Transmembrane helix</keyword>
<evidence type="ECO:0000259" key="10">
    <source>
        <dbReference type="PROSITE" id="PS50263"/>
    </source>
</evidence>
<protein>
    <recommendedName>
        <fullName evidence="9">Apolipoprotein N-acyltransferase</fullName>
        <shortName evidence="9">ALP N-acyltransferase</shortName>
        <ecNumber evidence="9">2.3.1.269</ecNumber>
    </recommendedName>
</protein>
<reference evidence="11" key="1">
    <citation type="journal article" date="2014" name="Int. J. Syst. Evol. Microbiol.">
        <title>Complete genome sequence of Corynebacterium casei LMG S-19264T (=DSM 44701T), isolated from a smear-ripened cheese.</title>
        <authorList>
            <consortium name="US DOE Joint Genome Institute (JGI-PGF)"/>
            <person name="Walter F."/>
            <person name="Albersmeier A."/>
            <person name="Kalinowski J."/>
            <person name="Ruckert C."/>
        </authorList>
    </citation>
    <scope>NUCLEOTIDE SEQUENCE</scope>
    <source>
        <strain evidence="11">JCM 30804</strain>
    </source>
</reference>
<proteinExistence type="inferred from homology"/>
<evidence type="ECO:0000256" key="4">
    <source>
        <dbReference type="ARBA" id="ARBA00022679"/>
    </source>
</evidence>
<evidence type="ECO:0000313" key="11">
    <source>
        <dbReference type="EMBL" id="GGI72303.1"/>
    </source>
</evidence>
<feature type="transmembrane region" description="Helical" evidence="9">
    <location>
        <begin position="164"/>
        <end position="188"/>
    </location>
</feature>
<feature type="domain" description="CN hydrolase" evidence="10">
    <location>
        <begin position="227"/>
        <end position="485"/>
    </location>
</feature>
<keyword evidence="4 9" id="KW-0808">Transferase</keyword>
<comment type="caution">
    <text evidence="11">The sequence shown here is derived from an EMBL/GenBank/DDBJ whole genome shotgun (WGS) entry which is preliminary data.</text>
</comment>
<dbReference type="AlphaFoldDB" id="A0A917N6Y2"/>
<feature type="transmembrane region" description="Helical" evidence="9">
    <location>
        <begin position="83"/>
        <end position="111"/>
    </location>
</feature>
<keyword evidence="12" id="KW-1185">Reference proteome</keyword>
<dbReference type="CDD" id="cd07571">
    <property type="entry name" value="ALP_N-acyl_transferase"/>
    <property type="match status" value="1"/>
</dbReference>
<dbReference type="Gene3D" id="3.60.110.10">
    <property type="entry name" value="Carbon-nitrogen hydrolase"/>
    <property type="match status" value="1"/>
</dbReference>
<dbReference type="PANTHER" id="PTHR38686">
    <property type="entry name" value="APOLIPOPROTEIN N-ACYLTRANSFERASE"/>
    <property type="match status" value="1"/>
</dbReference>
<dbReference type="InterPro" id="IPR045378">
    <property type="entry name" value="LNT_N"/>
</dbReference>
<dbReference type="RefSeq" id="WP_188917962.1">
    <property type="nucleotide sequence ID" value="NZ_BMPZ01000002.1"/>
</dbReference>
<evidence type="ECO:0000256" key="9">
    <source>
        <dbReference type="HAMAP-Rule" id="MF_01148"/>
    </source>
</evidence>
<gene>
    <name evidence="9 11" type="primary">lnt</name>
    <name evidence="11" type="ORF">GCM10009332_07110</name>
</gene>
<evidence type="ECO:0000256" key="8">
    <source>
        <dbReference type="ARBA" id="ARBA00023315"/>
    </source>
</evidence>
<dbReference type="HAMAP" id="MF_01148">
    <property type="entry name" value="Lnt"/>
    <property type="match status" value="1"/>
</dbReference>
<dbReference type="Proteomes" id="UP000613743">
    <property type="component" value="Unassembled WGS sequence"/>
</dbReference>
<comment type="function">
    <text evidence="9">Catalyzes the phospholipid dependent N-acylation of the N-terminal cysteine of apolipoprotein, the last step in lipoprotein maturation.</text>
</comment>
<keyword evidence="3 9" id="KW-1003">Cell membrane</keyword>
<keyword evidence="7 9" id="KW-0472">Membrane</keyword>
<dbReference type="InterPro" id="IPR003010">
    <property type="entry name" value="C-N_Hydrolase"/>
</dbReference>
<dbReference type="EMBL" id="BMPZ01000002">
    <property type="protein sequence ID" value="GGI72303.1"/>
    <property type="molecule type" value="Genomic_DNA"/>
</dbReference>
<dbReference type="SUPFAM" id="SSF56317">
    <property type="entry name" value="Carbon-nitrogen hydrolase"/>
    <property type="match status" value="1"/>
</dbReference>
<evidence type="ECO:0000256" key="1">
    <source>
        <dbReference type="ARBA" id="ARBA00004651"/>
    </source>
</evidence>
<accession>A0A917N6Y2</accession>
<dbReference type="PANTHER" id="PTHR38686:SF1">
    <property type="entry name" value="APOLIPOPROTEIN N-ACYLTRANSFERASE"/>
    <property type="match status" value="1"/>
</dbReference>
<feature type="transmembrane region" description="Helical" evidence="9">
    <location>
        <begin position="195"/>
        <end position="212"/>
    </location>
</feature>
<comment type="pathway">
    <text evidence="9">Protein modification; lipoprotein biosynthesis (N-acyl transfer).</text>
</comment>
<dbReference type="GO" id="GO:0016410">
    <property type="term" value="F:N-acyltransferase activity"/>
    <property type="evidence" value="ECO:0007669"/>
    <property type="project" value="UniProtKB-UniRule"/>
</dbReference>
<evidence type="ECO:0000256" key="5">
    <source>
        <dbReference type="ARBA" id="ARBA00022692"/>
    </source>
</evidence>
<evidence type="ECO:0000256" key="3">
    <source>
        <dbReference type="ARBA" id="ARBA00022475"/>
    </source>
</evidence>
<evidence type="ECO:0000313" key="12">
    <source>
        <dbReference type="Proteomes" id="UP000613743"/>
    </source>
</evidence>
<dbReference type="GO" id="GO:0042158">
    <property type="term" value="P:lipoprotein biosynthetic process"/>
    <property type="evidence" value="ECO:0007669"/>
    <property type="project" value="UniProtKB-UniRule"/>
</dbReference>
<comment type="similarity">
    <text evidence="2 9">Belongs to the CN hydrolase family. Apolipoprotein N-acyltransferase subfamily.</text>
</comment>
<comment type="subcellular location">
    <subcellularLocation>
        <location evidence="1 9">Cell membrane</location>
        <topology evidence="1 9">Multi-pass membrane protein</topology>
    </subcellularLocation>
</comment>